<comment type="similarity">
    <text evidence="1">Belongs to the short-chain dehydrogenases/reductases (SDR) family.</text>
</comment>
<evidence type="ECO:0000313" key="3">
    <source>
        <dbReference type="EMBL" id="XDP99838.1"/>
    </source>
</evidence>
<dbReference type="PANTHER" id="PTHR24320:SF274">
    <property type="entry name" value="CHAIN DEHYDROGENASE, PUTATIVE (AFU_ORTHOLOGUE AFUA_4G00440)-RELATED"/>
    <property type="match status" value="1"/>
</dbReference>
<evidence type="ECO:0000256" key="2">
    <source>
        <dbReference type="ARBA" id="ARBA00023002"/>
    </source>
</evidence>
<proteinExistence type="inferred from homology"/>
<gene>
    <name evidence="3" type="ORF">AB5J58_06435</name>
</gene>
<dbReference type="RefSeq" id="WP_369186816.1">
    <property type="nucleotide sequence ID" value="NZ_CP163431.1"/>
</dbReference>
<name>A0AB39M4A4_9ACTN</name>
<dbReference type="Pfam" id="PF00106">
    <property type="entry name" value="adh_short"/>
    <property type="match status" value="1"/>
</dbReference>
<reference evidence="3" key="1">
    <citation type="submission" date="2024-07" db="EMBL/GenBank/DDBJ databases">
        <authorList>
            <person name="Yu S.T."/>
        </authorList>
    </citation>
    <scope>NUCLEOTIDE SEQUENCE</scope>
    <source>
        <strain evidence="3">R08</strain>
    </source>
</reference>
<dbReference type="GO" id="GO:0016491">
    <property type="term" value="F:oxidoreductase activity"/>
    <property type="evidence" value="ECO:0007669"/>
    <property type="project" value="UniProtKB-KW"/>
</dbReference>
<sequence>MAHVLITGSADGLGLMAGRLLAGQGHTVTLHARDTARAAHTRAVLPAAENVLVGDLGSLEGIRSVAAQADAAGRFDAVIHNVGIGYREPRRVETVDGLSQLFTVNVLAPYLLTALMTRPDRLVYLSSGMARGGDADLSDPQWADRRWNGAQAYSDSKLFDVLLALGVARHWPDVLSNSVEPGWVPTRMGGPGAPDDLDLGPVTQAWLAVSEDAAAHVTGRHFYHQEQRSVPAEARDTKAQDALLDYCAELTGTPLRASR</sequence>
<dbReference type="EMBL" id="CP163431">
    <property type="protein sequence ID" value="XDP99838.1"/>
    <property type="molecule type" value="Genomic_DNA"/>
</dbReference>
<dbReference type="AlphaFoldDB" id="A0AB39M4A4"/>
<dbReference type="SUPFAM" id="SSF51735">
    <property type="entry name" value="NAD(P)-binding Rossmann-fold domains"/>
    <property type="match status" value="1"/>
</dbReference>
<dbReference type="Gene3D" id="3.40.50.720">
    <property type="entry name" value="NAD(P)-binding Rossmann-like Domain"/>
    <property type="match status" value="1"/>
</dbReference>
<evidence type="ECO:0000256" key="1">
    <source>
        <dbReference type="ARBA" id="ARBA00006484"/>
    </source>
</evidence>
<dbReference type="InterPro" id="IPR036291">
    <property type="entry name" value="NAD(P)-bd_dom_sf"/>
</dbReference>
<dbReference type="PRINTS" id="PR00081">
    <property type="entry name" value="GDHRDH"/>
</dbReference>
<protein>
    <submittedName>
        <fullName evidence="3">SDR family NAD(P)-dependent oxidoreductase</fullName>
    </submittedName>
</protein>
<organism evidence="3">
    <name type="scientific">Streptomyces sp. R08</name>
    <dbReference type="NCBI Taxonomy" id="3238624"/>
    <lineage>
        <taxon>Bacteria</taxon>
        <taxon>Bacillati</taxon>
        <taxon>Actinomycetota</taxon>
        <taxon>Actinomycetes</taxon>
        <taxon>Kitasatosporales</taxon>
        <taxon>Streptomycetaceae</taxon>
        <taxon>Streptomyces</taxon>
    </lineage>
</organism>
<keyword evidence="2" id="KW-0560">Oxidoreductase</keyword>
<dbReference type="InterPro" id="IPR002347">
    <property type="entry name" value="SDR_fam"/>
</dbReference>
<dbReference type="PANTHER" id="PTHR24320">
    <property type="entry name" value="RETINOL DEHYDROGENASE"/>
    <property type="match status" value="1"/>
</dbReference>
<accession>A0AB39M4A4</accession>